<feature type="region of interest" description="Disordered" evidence="1">
    <location>
        <begin position="83"/>
        <end position="105"/>
    </location>
</feature>
<reference evidence="3" key="1">
    <citation type="submission" date="2012-08" db="EMBL/GenBank/DDBJ databases">
        <title>The Genome Sequence of Wuchereria bancrofti.</title>
        <authorList>
            <person name="Nutman T.B."/>
            <person name="Fink D.L."/>
            <person name="Russ C."/>
            <person name="Young S."/>
            <person name="Zeng Q."/>
            <person name="Koehrsen M."/>
            <person name="Alvarado L."/>
            <person name="Berlin A."/>
            <person name="Chapman S.B."/>
            <person name="Chen Z."/>
            <person name="Freedman E."/>
            <person name="Gellesch M."/>
            <person name="Goldberg J."/>
            <person name="Griggs A."/>
            <person name="Gujja S."/>
            <person name="Heilman E.R."/>
            <person name="Heiman D."/>
            <person name="Hepburn T."/>
            <person name="Howarth C."/>
            <person name="Jen D."/>
            <person name="Larson L."/>
            <person name="Lewis B."/>
            <person name="Mehta T."/>
            <person name="Park D."/>
            <person name="Pearson M."/>
            <person name="Roberts A."/>
            <person name="Saif S."/>
            <person name="Shea T."/>
            <person name="Shenoy N."/>
            <person name="Sisk P."/>
            <person name="Stolte C."/>
            <person name="Sykes S."/>
            <person name="Walk T."/>
            <person name="White J."/>
            <person name="Yandava C."/>
            <person name="Haas B."/>
            <person name="Henn M.R."/>
            <person name="Nusbaum C."/>
            <person name="Birren B."/>
        </authorList>
    </citation>
    <scope>NUCLEOTIDE SEQUENCE [LARGE SCALE GENOMIC DNA]</scope>
    <source>
        <strain evidence="3">NA</strain>
    </source>
</reference>
<feature type="region of interest" description="Disordered" evidence="1">
    <location>
        <begin position="1"/>
        <end position="57"/>
    </location>
</feature>
<name>J9F5B1_WUCBA</name>
<comment type="caution">
    <text evidence="2">The sequence shown here is derived from an EMBL/GenBank/DDBJ whole genome shotgun (WGS) entry which is preliminary data.</text>
</comment>
<gene>
    <name evidence="2" type="ORF">WUBG_04413</name>
</gene>
<evidence type="ECO:0000313" key="3">
    <source>
        <dbReference type="Proteomes" id="UP000004810"/>
    </source>
</evidence>
<dbReference type="EMBL" id="ADBV01001513">
    <property type="protein sequence ID" value="EJW84677.1"/>
    <property type="molecule type" value="Genomic_DNA"/>
</dbReference>
<dbReference type="AlphaFoldDB" id="J9F5B1"/>
<evidence type="ECO:0000313" key="2">
    <source>
        <dbReference type="EMBL" id="EJW84677.1"/>
    </source>
</evidence>
<accession>J9F5B1</accession>
<protein>
    <submittedName>
        <fullName evidence="2">Uncharacterized protein</fullName>
    </submittedName>
</protein>
<feature type="compositionally biased region" description="Basic and acidic residues" evidence="1">
    <location>
        <begin position="10"/>
        <end position="19"/>
    </location>
</feature>
<proteinExistence type="predicted"/>
<organism evidence="2 3">
    <name type="scientific">Wuchereria bancrofti</name>
    <dbReference type="NCBI Taxonomy" id="6293"/>
    <lineage>
        <taxon>Eukaryota</taxon>
        <taxon>Metazoa</taxon>
        <taxon>Ecdysozoa</taxon>
        <taxon>Nematoda</taxon>
        <taxon>Chromadorea</taxon>
        <taxon>Rhabditida</taxon>
        <taxon>Spirurina</taxon>
        <taxon>Spiruromorpha</taxon>
        <taxon>Filarioidea</taxon>
        <taxon>Onchocercidae</taxon>
        <taxon>Wuchereria</taxon>
    </lineage>
</organism>
<evidence type="ECO:0000256" key="1">
    <source>
        <dbReference type="SAM" id="MobiDB-lite"/>
    </source>
</evidence>
<feature type="non-terminal residue" evidence="2">
    <location>
        <position position="125"/>
    </location>
</feature>
<sequence>MSESQLVHVTSDEITEHSSDPLTVPEQSMHELGTTAEDDSSTTDDNSNSASFTATNQPISCLPSALHTSPTYFKCVPAPNNNNIQTAKHRSNNKRTHNDSLDPSDMISKHCAHRCQLASVLRTQH</sequence>
<dbReference type="Proteomes" id="UP000004810">
    <property type="component" value="Unassembled WGS sequence"/>
</dbReference>